<dbReference type="PANTHER" id="PTHR32060">
    <property type="entry name" value="TAIL-SPECIFIC PROTEASE"/>
    <property type="match status" value="1"/>
</dbReference>
<protein>
    <submittedName>
        <fullName evidence="8">S41 family peptidase</fullName>
    </submittedName>
</protein>
<comment type="similarity">
    <text evidence="1 5">Belongs to the peptidase S41A family.</text>
</comment>
<keyword evidence="2 5" id="KW-0645">Protease</keyword>
<feature type="domain" description="PDZ" evidence="7">
    <location>
        <begin position="81"/>
        <end position="165"/>
    </location>
</feature>
<keyword evidence="3 5" id="KW-0378">Hydrolase</keyword>
<dbReference type="GO" id="GO:0006508">
    <property type="term" value="P:proteolysis"/>
    <property type="evidence" value="ECO:0007669"/>
    <property type="project" value="UniProtKB-KW"/>
</dbReference>
<dbReference type="InterPro" id="IPR036034">
    <property type="entry name" value="PDZ_sf"/>
</dbReference>
<dbReference type="AlphaFoldDB" id="A0A9E2L6Z9"/>
<dbReference type="Gene3D" id="2.30.42.10">
    <property type="match status" value="1"/>
</dbReference>
<reference evidence="8" key="1">
    <citation type="journal article" date="2021" name="PeerJ">
        <title>Extensive microbial diversity within the chicken gut microbiome revealed by metagenomics and culture.</title>
        <authorList>
            <person name="Gilroy R."/>
            <person name="Ravi A."/>
            <person name="Getino M."/>
            <person name="Pursley I."/>
            <person name="Horton D.L."/>
            <person name="Alikhan N.F."/>
            <person name="Baker D."/>
            <person name="Gharbi K."/>
            <person name="Hall N."/>
            <person name="Watson M."/>
            <person name="Adriaenssens E.M."/>
            <person name="Foster-Nyarko E."/>
            <person name="Jarju S."/>
            <person name="Secka A."/>
            <person name="Antonio M."/>
            <person name="Oren A."/>
            <person name="Chaudhuri R.R."/>
            <person name="La Ragione R."/>
            <person name="Hildebrand F."/>
            <person name="Pallen M.J."/>
        </authorList>
    </citation>
    <scope>NUCLEOTIDE SEQUENCE</scope>
    <source>
        <strain evidence="8">G3-2149</strain>
    </source>
</reference>
<dbReference type="GO" id="GO:0030288">
    <property type="term" value="C:outer membrane-bounded periplasmic space"/>
    <property type="evidence" value="ECO:0007669"/>
    <property type="project" value="TreeGrafter"/>
</dbReference>
<dbReference type="FunFam" id="2.30.42.10:FF:000063">
    <property type="entry name" value="Peptidase, S41 family"/>
    <property type="match status" value="1"/>
</dbReference>
<keyword evidence="6" id="KW-0732">Signal</keyword>
<dbReference type="SMART" id="SM00245">
    <property type="entry name" value="TSPc"/>
    <property type="match status" value="1"/>
</dbReference>
<keyword evidence="4 5" id="KW-0720">Serine protease</keyword>
<dbReference type="SUPFAM" id="SSF52096">
    <property type="entry name" value="ClpP/crotonase"/>
    <property type="match status" value="1"/>
</dbReference>
<name>A0A9E2L6Z9_9BACT</name>
<dbReference type="PANTHER" id="PTHR32060:SF30">
    <property type="entry name" value="CARBOXY-TERMINAL PROCESSING PROTEASE CTPA"/>
    <property type="match status" value="1"/>
</dbReference>
<proteinExistence type="inferred from homology"/>
<evidence type="ECO:0000256" key="2">
    <source>
        <dbReference type="ARBA" id="ARBA00022670"/>
    </source>
</evidence>
<dbReference type="CDD" id="cd07560">
    <property type="entry name" value="Peptidase_S41_CPP"/>
    <property type="match status" value="1"/>
</dbReference>
<comment type="caution">
    <text evidence="8">The sequence shown here is derived from an EMBL/GenBank/DDBJ whole genome shotgun (WGS) entry which is preliminary data.</text>
</comment>
<dbReference type="SMART" id="SM00228">
    <property type="entry name" value="PDZ"/>
    <property type="match status" value="1"/>
</dbReference>
<dbReference type="SUPFAM" id="SSF50156">
    <property type="entry name" value="PDZ domain-like"/>
    <property type="match status" value="1"/>
</dbReference>
<dbReference type="NCBIfam" id="TIGR00225">
    <property type="entry name" value="prc"/>
    <property type="match status" value="1"/>
</dbReference>
<accession>A0A9E2L6Z9</accession>
<dbReference type="EMBL" id="JAHLFU010000205">
    <property type="protein sequence ID" value="MBU3854110.1"/>
    <property type="molecule type" value="Genomic_DNA"/>
</dbReference>
<dbReference type="Pfam" id="PF17820">
    <property type="entry name" value="PDZ_6"/>
    <property type="match status" value="1"/>
</dbReference>
<dbReference type="InterPro" id="IPR004447">
    <property type="entry name" value="Peptidase_S41A"/>
</dbReference>
<dbReference type="InterPro" id="IPR029045">
    <property type="entry name" value="ClpP/crotonase-like_dom_sf"/>
</dbReference>
<organism evidence="8 9">
    <name type="scientific">Candidatus Paraprevotella stercoravium</name>
    <dbReference type="NCBI Taxonomy" id="2838725"/>
    <lineage>
        <taxon>Bacteria</taxon>
        <taxon>Pseudomonadati</taxon>
        <taxon>Bacteroidota</taxon>
        <taxon>Bacteroidia</taxon>
        <taxon>Bacteroidales</taxon>
        <taxon>Prevotellaceae</taxon>
        <taxon>Paraprevotella</taxon>
    </lineage>
</organism>
<dbReference type="Gene3D" id="3.90.226.10">
    <property type="entry name" value="2-enoyl-CoA Hydratase, Chain A, domain 1"/>
    <property type="match status" value="1"/>
</dbReference>
<evidence type="ECO:0000256" key="1">
    <source>
        <dbReference type="ARBA" id="ARBA00009179"/>
    </source>
</evidence>
<dbReference type="GO" id="GO:0008236">
    <property type="term" value="F:serine-type peptidase activity"/>
    <property type="evidence" value="ECO:0007669"/>
    <property type="project" value="UniProtKB-KW"/>
</dbReference>
<reference evidence="8" key="2">
    <citation type="submission" date="2021-04" db="EMBL/GenBank/DDBJ databases">
        <authorList>
            <person name="Gilroy R."/>
        </authorList>
    </citation>
    <scope>NUCLEOTIDE SEQUENCE</scope>
    <source>
        <strain evidence="8">G3-2149</strain>
    </source>
</reference>
<dbReference type="InterPro" id="IPR005151">
    <property type="entry name" value="Tail-specific_protease"/>
</dbReference>
<dbReference type="GO" id="GO:0004175">
    <property type="term" value="F:endopeptidase activity"/>
    <property type="evidence" value="ECO:0007669"/>
    <property type="project" value="TreeGrafter"/>
</dbReference>
<dbReference type="Pfam" id="PF03572">
    <property type="entry name" value="Peptidase_S41"/>
    <property type="match status" value="1"/>
</dbReference>
<dbReference type="CDD" id="cd06782">
    <property type="entry name" value="cpPDZ_CPP-like"/>
    <property type="match status" value="1"/>
</dbReference>
<dbReference type="Gene3D" id="3.30.750.44">
    <property type="match status" value="1"/>
</dbReference>
<sequence length="552" mass="61556">MKKFVLILSVLLAGAGSVFAQKSKNHNFEINRNLEIFSDIYRQLDMYYVDTLDADTVIGWAIQSMLRQVDPFTVYYSEDNMDELKTMTTGKYAGIGAVVRFIKKEDRVAIDEPYEGTPAYKAGVKAGDVILTIDGVDIKGMPVDKVTTMLKGTPGSSFVLEVRRYGVEKPLTFKIVRENIQLPSVPYYGMLPGNVGYIVLTGFTDNCSKDVRRALVSLKEQGARSLVLDLRGNGGGLLSEAVEIVNFFVPKGKKVVYTKGKVQSANVEYTTRKEPLDTVMPMAVLVDRWSASASEIVSGSLQDFDRALIVGTRTYGKGLVQTPREVPYNGSLKVTTSRYYIPSGRCIQAYDYRHLNEDGSVGTVPDSLTRVFHTAAGREVRDGGGITPDVTITSNDTLPSMVVELAVNDVVAEFGNWYVAQHDTIAPAASFDVADEDYAQFVKMVKESGFTYNKRGRELLKLLTKTAETEGYTEEAREALNQLDTIFKGNLEADMERNKKEVKLLLNDEIVRRYYYQKGGIELRIREDKDLKKACSLLADEKAYKEKLNIKD</sequence>
<gene>
    <name evidence="8" type="ORF">H9789_09930</name>
</gene>
<dbReference type="PROSITE" id="PS50106">
    <property type="entry name" value="PDZ"/>
    <property type="match status" value="1"/>
</dbReference>
<evidence type="ECO:0000259" key="7">
    <source>
        <dbReference type="PROSITE" id="PS50106"/>
    </source>
</evidence>
<dbReference type="InterPro" id="IPR001478">
    <property type="entry name" value="PDZ"/>
</dbReference>
<dbReference type="GO" id="GO:0007165">
    <property type="term" value="P:signal transduction"/>
    <property type="evidence" value="ECO:0007669"/>
    <property type="project" value="TreeGrafter"/>
</dbReference>
<evidence type="ECO:0000256" key="5">
    <source>
        <dbReference type="RuleBase" id="RU004404"/>
    </source>
</evidence>
<feature type="chain" id="PRO_5038520829" evidence="6">
    <location>
        <begin position="21"/>
        <end position="552"/>
    </location>
</feature>
<evidence type="ECO:0000313" key="8">
    <source>
        <dbReference type="EMBL" id="MBU3854110.1"/>
    </source>
</evidence>
<dbReference type="InterPro" id="IPR041489">
    <property type="entry name" value="PDZ_6"/>
</dbReference>
<evidence type="ECO:0000313" key="9">
    <source>
        <dbReference type="Proteomes" id="UP000823865"/>
    </source>
</evidence>
<dbReference type="Proteomes" id="UP000823865">
    <property type="component" value="Unassembled WGS sequence"/>
</dbReference>
<feature type="signal peptide" evidence="6">
    <location>
        <begin position="1"/>
        <end position="20"/>
    </location>
</feature>
<evidence type="ECO:0000256" key="4">
    <source>
        <dbReference type="ARBA" id="ARBA00022825"/>
    </source>
</evidence>
<evidence type="ECO:0000256" key="3">
    <source>
        <dbReference type="ARBA" id="ARBA00022801"/>
    </source>
</evidence>
<evidence type="ECO:0000256" key="6">
    <source>
        <dbReference type="SAM" id="SignalP"/>
    </source>
</evidence>